<name>A0A6A5ZUL8_9PLEO</name>
<accession>A0A6A5ZUL8</accession>
<keyword evidence="1" id="KW-0732">Signal</keyword>
<keyword evidence="3" id="KW-1185">Reference proteome</keyword>
<proteinExistence type="predicted"/>
<dbReference type="RefSeq" id="XP_033517806.1">
    <property type="nucleotide sequence ID" value="XM_033669334.1"/>
</dbReference>
<dbReference type="AlphaFoldDB" id="A0A6A5ZUL8"/>
<evidence type="ECO:0008006" key="4">
    <source>
        <dbReference type="Google" id="ProtNLM"/>
    </source>
</evidence>
<dbReference type="OrthoDB" id="4991875at2759"/>
<dbReference type="PANTHER" id="PTHR40640:SF1">
    <property type="entry name" value="ANCHORED GLYCOPROTEIN, PUTATIVE (AFU_ORTHOLOGUE AFUA_8G04860)-RELATED"/>
    <property type="match status" value="1"/>
</dbReference>
<reference evidence="2" key="1">
    <citation type="journal article" date="2020" name="Stud. Mycol.">
        <title>101 Dothideomycetes genomes: a test case for predicting lifestyles and emergence of pathogens.</title>
        <authorList>
            <person name="Haridas S."/>
            <person name="Albert R."/>
            <person name="Binder M."/>
            <person name="Bloem J."/>
            <person name="Labutti K."/>
            <person name="Salamov A."/>
            <person name="Andreopoulos B."/>
            <person name="Baker S."/>
            <person name="Barry K."/>
            <person name="Bills G."/>
            <person name="Bluhm B."/>
            <person name="Cannon C."/>
            <person name="Castanera R."/>
            <person name="Culley D."/>
            <person name="Daum C."/>
            <person name="Ezra D."/>
            <person name="Gonzalez J."/>
            <person name="Henrissat B."/>
            <person name="Kuo A."/>
            <person name="Liang C."/>
            <person name="Lipzen A."/>
            <person name="Lutzoni F."/>
            <person name="Magnuson J."/>
            <person name="Mondo S."/>
            <person name="Nolan M."/>
            <person name="Ohm R."/>
            <person name="Pangilinan J."/>
            <person name="Park H.-J."/>
            <person name="Ramirez L."/>
            <person name="Alfaro M."/>
            <person name="Sun H."/>
            <person name="Tritt A."/>
            <person name="Yoshinaga Y."/>
            <person name="Zwiers L.-H."/>
            <person name="Turgeon B."/>
            <person name="Goodwin S."/>
            <person name="Spatafora J."/>
            <person name="Crous P."/>
            <person name="Grigoriev I."/>
        </authorList>
    </citation>
    <scope>NUCLEOTIDE SEQUENCE</scope>
    <source>
        <strain evidence="2">CBS 119687</strain>
    </source>
</reference>
<protein>
    <recommendedName>
        <fullName evidence="4">GPI anchored protein</fullName>
    </recommendedName>
</protein>
<feature type="chain" id="PRO_5025493880" description="GPI anchored protein" evidence="1">
    <location>
        <begin position="18"/>
        <end position="224"/>
    </location>
</feature>
<dbReference type="PANTHER" id="PTHR40640">
    <property type="entry name" value="ANCHORED GLYCOPROTEIN, PUTATIVE (AFU_ORTHOLOGUE AFUA_8G04860)-RELATED"/>
    <property type="match status" value="1"/>
</dbReference>
<dbReference type="Proteomes" id="UP000799771">
    <property type="component" value="Unassembled WGS sequence"/>
</dbReference>
<evidence type="ECO:0000313" key="2">
    <source>
        <dbReference type="EMBL" id="KAF2123412.1"/>
    </source>
</evidence>
<dbReference type="GeneID" id="54409766"/>
<evidence type="ECO:0000313" key="3">
    <source>
        <dbReference type="Proteomes" id="UP000799771"/>
    </source>
</evidence>
<feature type="signal peptide" evidence="1">
    <location>
        <begin position="1"/>
        <end position="17"/>
    </location>
</feature>
<dbReference type="EMBL" id="ML977528">
    <property type="protein sequence ID" value="KAF2123412.1"/>
    <property type="molecule type" value="Genomic_DNA"/>
</dbReference>
<gene>
    <name evidence="2" type="ORF">P153DRAFT_371732</name>
</gene>
<sequence>MRQSVVLVSLLASTTLAQDVVSFFFPGGYEGDAPVATIKTANPSTTAMHIACATGVDATECGFGTGVDVRVISGTSFEGTMSAETYTMSYNCDYNTKAVEMTCTADMTGQDPQTAVLSGSDVAFVPATVVQGAELLKETASATAASATASMTSSLASATSTGIKTSASVASGASAAVSSHVSGSASTPTASGSAATVSTGAAAGSGIERSTLLALVGAAVVALW</sequence>
<organism evidence="2 3">
    <name type="scientific">Dothidotthia symphoricarpi CBS 119687</name>
    <dbReference type="NCBI Taxonomy" id="1392245"/>
    <lineage>
        <taxon>Eukaryota</taxon>
        <taxon>Fungi</taxon>
        <taxon>Dikarya</taxon>
        <taxon>Ascomycota</taxon>
        <taxon>Pezizomycotina</taxon>
        <taxon>Dothideomycetes</taxon>
        <taxon>Pleosporomycetidae</taxon>
        <taxon>Pleosporales</taxon>
        <taxon>Dothidotthiaceae</taxon>
        <taxon>Dothidotthia</taxon>
    </lineage>
</organism>
<evidence type="ECO:0000256" key="1">
    <source>
        <dbReference type="SAM" id="SignalP"/>
    </source>
</evidence>